<reference evidence="2" key="1">
    <citation type="submission" date="2019-12" db="EMBL/GenBank/DDBJ databases">
        <title>Microbes associate with the intestines of laboratory mice.</title>
        <authorList>
            <person name="Navarre W."/>
            <person name="Wong E."/>
        </authorList>
    </citation>
    <scope>NUCLEOTIDE SEQUENCE</scope>
    <source>
        <strain evidence="2">NM79_F5</strain>
    </source>
</reference>
<accession>A0A964RIK4</accession>
<evidence type="ECO:0000313" key="2">
    <source>
        <dbReference type="EMBL" id="MVX62352.1"/>
    </source>
</evidence>
<proteinExistence type="predicted"/>
<dbReference type="InterPro" id="IPR002826">
    <property type="entry name" value="MptE-like"/>
</dbReference>
<dbReference type="PANTHER" id="PTHR41786">
    <property type="entry name" value="MOTILITY ACCESSORY FACTOR MAF"/>
    <property type="match status" value="1"/>
</dbReference>
<name>A0A964RIK4_9CLOT</name>
<evidence type="ECO:0000259" key="1">
    <source>
        <dbReference type="Pfam" id="PF01973"/>
    </source>
</evidence>
<dbReference type="Proteomes" id="UP000656077">
    <property type="component" value="Unassembled WGS sequence"/>
</dbReference>
<organism evidence="2 3">
    <name type="scientific">Clostridium chromiireducens</name>
    <dbReference type="NCBI Taxonomy" id="225345"/>
    <lineage>
        <taxon>Bacteria</taxon>
        <taxon>Bacillati</taxon>
        <taxon>Bacillota</taxon>
        <taxon>Clostridia</taxon>
        <taxon>Eubacteriales</taxon>
        <taxon>Clostridiaceae</taxon>
        <taxon>Clostridium</taxon>
    </lineage>
</organism>
<protein>
    <submittedName>
        <fullName evidence="2">DUF115 domain-containing protein</fullName>
    </submittedName>
</protein>
<dbReference type="PANTHER" id="PTHR41786:SF1">
    <property type="entry name" value="6-HYDROXYMETHYLPTERIN DIPHOSPHOKINASE MPTE-LIKE DOMAIN-CONTAINING PROTEIN"/>
    <property type="match status" value="1"/>
</dbReference>
<dbReference type="AlphaFoldDB" id="A0A964RIK4"/>
<evidence type="ECO:0000313" key="3">
    <source>
        <dbReference type="Proteomes" id="UP000656077"/>
    </source>
</evidence>
<sequence length="607" mass="70805">MDLYLKNLNFFKNVADQIYNTLQNENSNYNSKIEYIKEFNNILVESDDGKCFVHSIYDKDREAEELLKGIEDETELLIIYGFGLCASAEKIKEKFDKIENIIFVEPDLNLFNEVLNNIDMEEMLNLFYGKNVTYIINKTPEEACEIIFSMFKNKINKKVSFIYNISYRTLYKNYFENFCEIFISSIKKLKLNITSQYDLVYDEINNIFKNIYENNISIENFIGKFAEIPAIIVAGGPSLNKNMEYLKEVKGKALIVAAGNGIKILHENGIVPHFRMAYDPTVEEYAIFRNIDTEAAPLIYTNRLYYECVNKYKGRKISFFSAGELFTPYIERKIYKESLLISSGFSIVAVTLDMLIKIGMKKIIFMGQDLSYNKEGMYAKGSIYDNSEMFDYEKHGMKKMKDINGNDAYTHDGFLGMKYNLEDTIKQNSGNTYINATEGGLNINGTIIKTMKQVIEEDLVKEINIKQIVESEFNKTGDLIERKDKIREALQEFSKELEEVEKLNFNRIKYLEKILKNKNKGQKLNRLLNDMDYFNKNNELEKNILYQKVMSTSISNILYAIYWTFNYDGKDKEKQIESELKINLNSSLEIKKIVELIKNNLKDSFNE</sequence>
<dbReference type="RefSeq" id="WP_160357790.1">
    <property type="nucleotide sequence ID" value="NZ_WSRQ01000002.1"/>
</dbReference>
<dbReference type="EMBL" id="WSRQ01000002">
    <property type="protein sequence ID" value="MVX62352.1"/>
    <property type="molecule type" value="Genomic_DNA"/>
</dbReference>
<feature type="domain" description="6-hydroxymethylpterin diphosphokinase MptE-like" evidence="1">
    <location>
        <begin position="205"/>
        <end position="374"/>
    </location>
</feature>
<dbReference type="Pfam" id="PF01973">
    <property type="entry name" value="MptE-like"/>
    <property type="match status" value="1"/>
</dbReference>
<comment type="caution">
    <text evidence="2">The sequence shown here is derived from an EMBL/GenBank/DDBJ whole genome shotgun (WGS) entry which is preliminary data.</text>
</comment>
<gene>
    <name evidence="2" type="ORF">GKZ28_01380</name>
</gene>